<dbReference type="Proteomes" id="UP000095280">
    <property type="component" value="Unplaced"/>
</dbReference>
<evidence type="ECO:0000313" key="3">
    <source>
        <dbReference type="WBParaSite" id="maker-uti_cns_0009817-snap-gene-0.4-mRNA-1"/>
    </source>
</evidence>
<feature type="region of interest" description="Disordered" evidence="1">
    <location>
        <begin position="66"/>
        <end position="121"/>
    </location>
</feature>
<dbReference type="AlphaFoldDB" id="A0A1I8I509"/>
<name>A0A1I8I509_9PLAT</name>
<feature type="compositionally biased region" description="Low complexity" evidence="1">
    <location>
        <begin position="76"/>
        <end position="93"/>
    </location>
</feature>
<evidence type="ECO:0000256" key="1">
    <source>
        <dbReference type="SAM" id="MobiDB-lite"/>
    </source>
</evidence>
<sequence length="121" mass="12978">MQFLRHDLASERLSDRSRLAQRSLLDRLTAMELEEPGGAGRRCCCLGRCPAESLAEPPRLLGKVQPIPAAADRQARSPPSGASAVAAAAAAAVTRRDKKAATTAQRDYEEPWSPSRSNPIA</sequence>
<evidence type="ECO:0000313" key="2">
    <source>
        <dbReference type="Proteomes" id="UP000095280"/>
    </source>
</evidence>
<accession>A0A1I8I509</accession>
<proteinExistence type="predicted"/>
<protein>
    <submittedName>
        <fullName evidence="3">Uncharacterized protein</fullName>
    </submittedName>
</protein>
<organism evidence="2 3">
    <name type="scientific">Macrostomum lignano</name>
    <dbReference type="NCBI Taxonomy" id="282301"/>
    <lineage>
        <taxon>Eukaryota</taxon>
        <taxon>Metazoa</taxon>
        <taxon>Spiralia</taxon>
        <taxon>Lophotrochozoa</taxon>
        <taxon>Platyhelminthes</taxon>
        <taxon>Rhabditophora</taxon>
        <taxon>Macrostomorpha</taxon>
        <taxon>Macrostomida</taxon>
        <taxon>Macrostomidae</taxon>
        <taxon>Macrostomum</taxon>
    </lineage>
</organism>
<reference evidence="3" key="1">
    <citation type="submission" date="2016-11" db="UniProtKB">
        <authorList>
            <consortium name="WormBaseParasite"/>
        </authorList>
    </citation>
    <scope>IDENTIFICATION</scope>
</reference>
<dbReference type="WBParaSite" id="maker-uti_cns_0009817-snap-gene-0.4-mRNA-1">
    <property type="protein sequence ID" value="maker-uti_cns_0009817-snap-gene-0.4-mRNA-1"/>
    <property type="gene ID" value="maker-uti_cns_0009817-snap-gene-0.4"/>
</dbReference>
<keyword evidence="2" id="KW-1185">Reference proteome</keyword>